<gene>
    <name evidence="3" type="ORF">VNI00_005700</name>
</gene>
<comment type="caution">
    <text evidence="3">The sequence shown here is derived from an EMBL/GenBank/DDBJ whole genome shotgun (WGS) entry which is preliminary data.</text>
</comment>
<evidence type="ECO:0000313" key="3">
    <source>
        <dbReference type="EMBL" id="KAK7049669.1"/>
    </source>
</evidence>
<sequence length="112" mass="12968">MLRRTATLPFRRSYTTSTGNSEKPRTASPHAQWYRDIVPAMIPIFLLGSAVYLGLQLWQTRLSHEKYIHQARERVEQLEAQVQALTQQGDQPVSDGNASESVKQGSWWNWRR</sequence>
<evidence type="ECO:0000313" key="4">
    <source>
        <dbReference type="Proteomes" id="UP001383192"/>
    </source>
</evidence>
<feature type="region of interest" description="Disordered" evidence="1">
    <location>
        <begin position="1"/>
        <end position="29"/>
    </location>
</feature>
<dbReference type="AlphaFoldDB" id="A0AAW0DDE4"/>
<dbReference type="Proteomes" id="UP001383192">
    <property type="component" value="Unassembled WGS sequence"/>
</dbReference>
<reference evidence="3 4" key="1">
    <citation type="submission" date="2024-01" db="EMBL/GenBank/DDBJ databases">
        <title>A draft genome for a cacao thread blight-causing isolate of Paramarasmius palmivorus.</title>
        <authorList>
            <person name="Baruah I.K."/>
            <person name="Bukari Y."/>
            <person name="Amoako-Attah I."/>
            <person name="Meinhardt L.W."/>
            <person name="Bailey B.A."/>
            <person name="Cohen S.P."/>
        </authorList>
    </citation>
    <scope>NUCLEOTIDE SEQUENCE [LARGE SCALE GENOMIC DNA]</scope>
    <source>
        <strain evidence="3 4">GH-12</strain>
    </source>
</reference>
<name>A0AAW0DDE4_9AGAR</name>
<feature type="region of interest" description="Disordered" evidence="1">
    <location>
        <begin position="85"/>
        <end position="112"/>
    </location>
</feature>
<organism evidence="3 4">
    <name type="scientific">Paramarasmius palmivorus</name>
    <dbReference type="NCBI Taxonomy" id="297713"/>
    <lineage>
        <taxon>Eukaryota</taxon>
        <taxon>Fungi</taxon>
        <taxon>Dikarya</taxon>
        <taxon>Basidiomycota</taxon>
        <taxon>Agaricomycotina</taxon>
        <taxon>Agaricomycetes</taxon>
        <taxon>Agaricomycetidae</taxon>
        <taxon>Agaricales</taxon>
        <taxon>Marasmiineae</taxon>
        <taxon>Marasmiaceae</taxon>
        <taxon>Paramarasmius</taxon>
    </lineage>
</organism>
<keyword evidence="2" id="KW-1133">Transmembrane helix</keyword>
<accession>A0AAW0DDE4</accession>
<feature type="transmembrane region" description="Helical" evidence="2">
    <location>
        <begin position="37"/>
        <end position="58"/>
    </location>
</feature>
<evidence type="ECO:0000256" key="2">
    <source>
        <dbReference type="SAM" id="Phobius"/>
    </source>
</evidence>
<keyword evidence="4" id="KW-1185">Reference proteome</keyword>
<dbReference type="EMBL" id="JAYKXP010000016">
    <property type="protein sequence ID" value="KAK7049669.1"/>
    <property type="molecule type" value="Genomic_DNA"/>
</dbReference>
<keyword evidence="2" id="KW-0812">Transmembrane</keyword>
<protein>
    <submittedName>
        <fullName evidence="3">Uncharacterized protein</fullName>
    </submittedName>
</protein>
<keyword evidence="2" id="KW-0472">Membrane</keyword>
<proteinExistence type="predicted"/>
<evidence type="ECO:0000256" key="1">
    <source>
        <dbReference type="SAM" id="MobiDB-lite"/>
    </source>
</evidence>